<keyword evidence="1" id="KW-0560">Oxidoreductase</keyword>
<proteinExistence type="predicted"/>
<keyword evidence="1" id="KW-0223">Dioxygenase</keyword>
<dbReference type="SUPFAM" id="SSF51197">
    <property type="entry name" value="Clavaminate synthase-like"/>
    <property type="match status" value="1"/>
</dbReference>
<evidence type="ECO:0000313" key="1">
    <source>
        <dbReference type="EMBL" id="GAW26062.1"/>
    </source>
</evidence>
<organism evidence="1">
    <name type="scientific">Rosellinia necatrix</name>
    <name type="common">White root-rot fungus</name>
    <dbReference type="NCBI Taxonomy" id="77044"/>
    <lineage>
        <taxon>Eukaryota</taxon>
        <taxon>Fungi</taxon>
        <taxon>Dikarya</taxon>
        <taxon>Ascomycota</taxon>
        <taxon>Pezizomycotina</taxon>
        <taxon>Sordariomycetes</taxon>
        <taxon>Xylariomycetidae</taxon>
        <taxon>Xylariales</taxon>
        <taxon>Xylariaceae</taxon>
        <taxon>Rosellinia</taxon>
    </lineage>
</organism>
<dbReference type="Proteomes" id="UP000054516">
    <property type="component" value="Unassembled WGS sequence"/>
</dbReference>
<dbReference type="AlphaFoldDB" id="A0A1S8A7W6"/>
<evidence type="ECO:0000313" key="2">
    <source>
        <dbReference type="Proteomes" id="UP000054516"/>
    </source>
</evidence>
<gene>
    <name evidence="1" type="ORF">SAMD00023353_2000980</name>
</gene>
<dbReference type="Pfam" id="PF05721">
    <property type="entry name" value="PhyH"/>
    <property type="match status" value="1"/>
</dbReference>
<name>A0A1S8A7W6_ROSNE</name>
<dbReference type="Gene3D" id="2.60.120.620">
    <property type="entry name" value="q2cbj1_9rhob like domain"/>
    <property type="match status" value="1"/>
</dbReference>
<sequence length="127" mass="14412">MYLPGSHNFSVRQDLPLNASKLLVPFKANAGDLLLMSGALWHTSGANRTKDEDRAMLFAYYTAPHLRTQVNWATKLSRNIQDLMAPEQRRLLCLDDMVDLSVEGDFRYLSKQYPDVEEAKAKTPNTP</sequence>
<dbReference type="GO" id="GO:0051213">
    <property type="term" value="F:dioxygenase activity"/>
    <property type="evidence" value="ECO:0007669"/>
    <property type="project" value="UniProtKB-KW"/>
</dbReference>
<dbReference type="OrthoDB" id="445007at2759"/>
<dbReference type="STRING" id="77044.A0A1S8A7W6"/>
<dbReference type="InterPro" id="IPR008775">
    <property type="entry name" value="Phytyl_CoA_dOase-like"/>
</dbReference>
<dbReference type="EMBL" id="DF977465">
    <property type="protein sequence ID" value="GAW26062.1"/>
    <property type="molecule type" value="Genomic_DNA"/>
</dbReference>
<reference evidence="1" key="1">
    <citation type="submission" date="2016-03" db="EMBL/GenBank/DDBJ databases">
        <title>Draft genome sequence of Rosellinia necatrix.</title>
        <authorList>
            <person name="Kanematsu S."/>
        </authorList>
    </citation>
    <scope>NUCLEOTIDE SEQUENCE [LARGE SCALE GENOMIC DNA]</scope>
    <source>
        <strain evidence="1">W97</strain>
    </source>
</reference>
<protein>
    <submittedName>
        <fullName evidence="1">Putative phytanoyl-dioxygenase family protein</fullName>
    </submittedName>
</protein>
<accession>A0A1S8A7W6</accession>
<keyword evidence="2" id="KW-1185">Reference proteome</keyword>